<organism evidence="15 17">
    <name type="scientific">Didymodactylos carnosus</name>
    <dbReference type="NCBI Taxonomy" id="1234261"/>
    <lineage>
        <taxon>Eukaryota</taxon>
        <taxon>Metazoa</taxon>
        <taxon>Spiralia</taxon>
        <taxon>Gnathifera</taxon>
        <taxon>Rotifera</taxon>
        <taxon>Eurotatoria</taxon>
        <taxon>Bdelloidea</taxon>
        <taxon>Philodinida</taxon>
        <taxon>Philodinidae</taxon>
        <taxon>Didymodactylos</taxon>
    </lineage>
</organism>
<evidence type="ECO:0000256" key="3">
    <source>
        <dbReference type="ARBA" id="ARBA00022692"/>
    </source>
</evidence>
<proteinExistence type="predicted"/>
<reference evidence="15" key="1">
    <citation type="submission" date="2021-02" db="EMBL/GenBank/DDBJ databases">
        <authorList>
            <person name="Nowell W R."/>
        </authorList>
    </citation>
    <scope>NUCLEOTIDE SEQUENCE</scope>
</reference>
<dbReference type="PANTHER" id="PTHR12129">
    <property type="entry name" value="HEPARAN SULFATE 2-O-SULFOTRANSFERASE"/>
    <property type="match status" value="1"/>
</dbReference>
<evidence type="ECO:0000256" key="8">
    <source>
        <dbReference type="ARBA" id="ARBA00022989"/>
    </source>
</evidence>
<dbReference type="AlphaFoldDB" id="A0A813RR37"/>
<keyword evidence="17" id="KW-1185">Reference proteome</keyword>
<accession>A0A813RR37</accession>
<evidence type="ECO:0000256" key="11">
    <source>
        <dbReference type="ARBA" id="ARBA00023180"/>
    </source>
</evidence>
<evidence type="ECO:0000256" key="2">
    <source>
        <dbReference type="ARBA" id="ARBA00022679"/>
    </source>
</evidence>
<name>A0A813RR37_9BILA</name>
<dbReference type="Proteomes" id="UP000663829">
    <property type="component" value="Unassembled WGS sequence"/>
</dbReference>
<keyword evidence="11" id="KW-0325">Glycoprotein</keyword>
<feature type="compositionally biased region" description="Polar residues" evidence="13">
    <location>
        <begin position="408"/>
        <end position="423"/>
    </location>
</feature>
<keyword evidence="9" id="KW-0333">Golgi apparatus</keyword>
<dbReference type="PANTHER" id="PTHR12129:SF15">
    <property type="entry name" value="URONYL 2-SULFOTRANSFERASE"/>
    <property type="match status" value="1"/>
</dbReference>
<evidence type="ECO:0000313" key="16">
    <source>
        <dbReference type="EMBL" id="CAF3572628.1"/>
    </source>
</evidence>
<feature type="compositionally biased region" description="Polar residues" evidence="13">
    <location>
        <begin position="387"/>
        <end position="400"/>
    </location>
</feature>
<dbReference type="GO" id="GO:0008270">
    <property type="term" value="F:zinc ion binding"/>
    <property type="evidence" value="ECO:0007669"/>
    <property type="project" value="UniProtKB-KW"/>
</dbReference>
<evidence type="ECO:0000256" key="1">
    <source>
        <dbReference type="ARBA" id="ARBA00004323"/>
    </source>
</evidence>
<feature type="region of interest" description="Disordered" evidence="13">
    <location>
        <begin position="331"/>
        <end position="367"/>
    </location>
</feature>
<dbReference type="Pfam" id="PF13913">
    <property type="entry name" value="zf-C2HC_2"/>
    <property type="match status" value="1"/>
</dbReference>
<dbReference type="GO" id="GO:0008146">
    <property type="term" value="F:sulfotransferase activity"/>
    <property type="evidence" value="ECO:0007669"/>
    <property type="project" value="InterPro"/>
</dbReference>
<evidence type="ECO:0000313" key="15">
    <source>
        <dbReference type="EMBL" id="CAF0788576.1"/>
    </source>
</evidence>
<keyword evidence="6" id="KW-0862">Zinc</keyword>
<evidence type="ECO:0000256" key="5">
    <source>
        <dbReference type="ARBA" id="ARBA00022771"/>
    </source>
</evidence>
<dbReference type="GO" id="GO:0000139">
    <property type="term" value="C:Golgi membrane"/>
    <property type="evidence" value="ECO:0007669"/>
    <property type="project" value="UniProtKB-SubCell"/>
</dbReference>
<feature type="region of interest" description="Disordered" evidence="13">
    <location>
        <begin position="387"/>
        <end position="427"/>
    </location>
</feature>
<evidence type="ECO:0000256" key="7">
    <source>
        <dbReference type="ARBA" id="ARBA00022968"/>
    </source>
</evidence>
<keyword evidence="4" id="KW-0479">Metal-binding</keyword>
<evidence type="ECO:0000256" key="10">
    <source>
        <dbReference type="ARBA" id="ARBA00023136"/>
    </source>
</evidence>
<dbReference type="InterPro" id="IPR007734">
    <property type="entry name" value="Heparan_SO4_2-O-STrfase"/>
</dbReference>
<evidence type="ECO:0000256" key="12">
    <source>
        <dbReference type="PROSITE-ProRule" id="PRU01371"/>
    </source>
</evidence>
<evidence type="ECO:0000313" key="17">
    <source>
        <dbReference type="Proteomes" id="UP000663829"/>
    </source>
</evidence>
<evidence type="ECO:0000259" key="14">
    <source>
        <dbReference type="PROSITE" id="PS52027"/>
    </source>
</evidence>
<comment type="subcellular location">
    <subcellularLocation>
        <location evidence="1">Golgi apparatus membrane</location>
        <topology evidence="1">Single-pass type II membrane protein</topology>
    </subcellularLocation>
</comment>
<keyword evidence="2" id="KW-0808">Transferase</keyword>
<keyword evidence="3" id="KW-0812">Transmembrane</keyword>
<feature type="region of interest" description="Disordered" evidence="13">
    <location>
        <begin position="295"/>
        <end position="318"/>
    </location>
</feature>
<comment type="caution">
    <text evidence="15">The sequence shown here is derived from an EMBL/GenBank/DDBJ whole genome shotgun (WGS) entry which is preliminary data.</text>
</comment>
<feature type="domain" description="C2HC/C3H-type" evidence="14">
    <location>
        <begin position="151"/>
        <end position="180"/>
    </location>
</feature>
<keyword evidence="7" id="KW-0735">Signal-anchor</keyword>
<keyword evidence="10" id="KW-0472">Membrane</keyword>
<evidence type="ECO:0000256" key="13">
    <source>
        <dbReference type="SAM" id="MobiDB-lite"/>
    </source>
</evidence>
<evidence type="ECO:0000256" key="4">
    <source>
        <dbReference type="ARBA" id="ARBA00022723"/>
    </source>
</evidence>
<dbReference type="Gene3D" id="3.40.50.300">
    <property type="entry name" value="P-loop containing nucleotide triphosphate hydrolases"/>
    <property type="match status" value="1"/>
</dbReference>
<dbReference type="Proteomes" id="UP000681722">
    <property type="component" value="Unassembled WGS sequence"/>
</dbReference>
<dbReference type="InterPro" id="IPR027417">
    <property type="entry name" value="P-loop_NTPase"/>
</dbReference>
<dbReference type="InterPro" id="IPR049899">
    <property type="entry name" value="Znf_C2HC_C3H"/>
</dbReference>
<gene>
    <name evidence="15" type="ORF">GPM918_LOCUS2873</name>
    <name evidence="16" type="ORF">SRO942_LOCUS2873</name>
</gene>
<dbReference type="EMBL" id="CAJNOQ010000332">
    <property type="protein sequence ID" value="CAF0788576.1"/>
    <property type="molecule type" value="Genomic_DNA"/>
</dbReference>
<sequence length="469" mass="53636">MQENIIKDVYNSLQPSLYVRQVYFINFTAYNRPHPIWMNIIKDPLERGISNFYASRALCIQENKCYLNIKYLNDTFNDCVNKYQGQCFVPEQGGSGLVPFFCGQDPQCEQMNDWSLQTAKYNINKYYTVVGLAEQLYKFFFVLAYPDNPVRLFPCSNCGRNFNPESLRKHQPICKKVVQKQRKIFDAGRQRARDTDIPYAATKETTQIYQGVIKPQEKEKKGNWRELHHQLVRTIREARNVTHAIETGAPMPKTTPSSVPSGLKTVLLICETQFKRKHMQQTANIRGGAQILGRQHSHTQQDNNAHDINYKPPQINSAPTTLAYRRPVRYTNSGLKEESRRPPLNPNMFKKGTVEKYGRNSKTQSATVTHLMRTGRTTENDDLNVQARQRSGGSTSNDSPMVNRRITNRSPSPARQQNSQVNGYATRARPKGVNTVAATPAKHCHECGTEYVVDWAKFCCECGEKRIGL</sequence>
<protein>
    <recommendedName>
        <fullName evidence="14">C2HC/C3H-type domain-containing protein</fullName>
    </recommendedName>
</protein>
<keyword evidence="5 12" id="KW-0863">Zinc-finger</keyword>
<evidence type="ECO:0000256" key="9">
    <source>
        <dbReference type="ARBA" id="ARBA00023034"/>
    </source>
</evidence>
<dbReference type="EMBL" id="CAJOBC010000332">
    <property type="protein sequence ID" value="CAF3572628.1"/>
    <property type="molecule type" value="Genomic_DNA"/>
</dbReference>
<dbReference type="PROSITE" id="PS52027">
    <property type="entry name" value="ZF_C2HC_C3H"/>
    <property type="match status" value="1"/>
</dbReference>
<dbReference type="OrthoDB" id="10255185at2759"/>
<keyword evidence="8" id="KW-1133">Transmembrane helix</keyword>
<evidence type="ECO:0000256" key="6">
    <source>
        <dbReference type="ARBA" id="ARBA00022833"/>
    </source>
</evidence>